<keyword evidence="4 7" id="KW-0456">Lyase</keyword>
<dbReference type="AlphaFoldDB" id="A0A1H3JAA3"/>
<dbReference type="GO" id="GO:0047804">
    <property type="term" value="F:cysteine-S-conjugate beta-lyase activity"/>
    <property type="evidence" value="ECO:0007669"/>
    <property type="project" value="UniProtKB-EC"/>
</dbReference>
<accession>A0A1H3JAA3</accession>
<dbReference type="RefSeq" id="WP_074717431.1">
    <property type="nucleotide sequence ID" value="NZ_FNPG01000015.1"/>
</dbReference>
<comment type="cofactor">
    <cofactor evidence="1">
        <name>pyridoxal 5'-phosphate</name>
        <dbReference type="ChEBI" id="CHEBI:597326"/>
    </cofactor>
</comment>
<protein>
    <recommendedName>
        <fullName evidence="2">cysteine-S-conjugate beta-lyase</fullName>
        <ecNumber evidence="2">4.4.1.13</ecNumber>
    </recommendedName>
</protein>
<dbReference type="GO" id="GO:0030170">
    <property type="term" value="F:pyridoxal phosphate binding"/>
    <property type="evidence" value="ECO:0007669"/>
    <property type="project" value="InterPro"/>
</dbReference>
<sequence length="391" mass="45349">MPEKNLNFDEIIARKGTDCLKYDFASRRGMPEDVLPFWVADMDFKTSSYVEDALIERVKHGIFGYSEVGEPYFKAIANWMKIHHNWEIKREWLVKTPGVVYALAMAIKAFTNEGDSVLIQQPVYYPFSEVIEDNKRKIVSNDLVLGEDNKYYIDFVDFEGKIIQNKVKLFLLCSPHNPVGRVWTKEELIKIGDICLKHGVLVVSDEIHNDFDYEKRHIVFSSLKKEFEENSIVCTSPSKTFNLASMLISNIFIPDRKKRHLFRKQIDASGMSQLSVLGLVATQTAYEKGEEWYDAMISYVKENISFAKEYIKKNMPNVKMIDIEGTYLLWLDFRETGIDVDELDRRIIYDAKLWLDSGKIFGKSGEGFQRINVACPRCLLEEALKRLKQIL</sequence>
<gene>
    <name evidence="7" type="ORF">SAMN02910414_01397</name>
</gene>
<organism evidence="7 8">
    <name type="scientific">Lachnobacterium bovis DSM 14045</name>
    <dbReference type="NCBI Taxonomy" id="1122142"/>
    <lineage>
        <taxon>Bacteria</taxon>
        <taxon>Bacillati</taxon>
        <taxon>Bacillota</taxon>
        <taxon>Clostridia</taxon>
        <taxon>Lachnospirales</taxon>
        <taxon>Lachnospiraceae</taxon>
        <taxon>Lachnobacterium</taxon>
    </lineage>
</organism>
<dbReference type="InterPro" id="IPR004839">
    <property type="entry name" value="Aminotransferase_I/II_large"/>
</dbReference>
<dbReference type="InterPro" id="IPR027619">
    <property type="entry name" value="C-S_lyase_PatB-like"/>
</dbReference>
<dbReference type="InterPro" id="IPR051798">
    <property type="entry name" value="Class-II_PLP-Dep_Aminotrans"/>
</dbReference>
<dbReference type="InterPro" id="IPR015424">
    <property type="entry name" value="PyrdxlP-dep_Trfase"/>
</dbReference>
<reference evidence="7 8" key="1">
    <citation type="submission" date="2016-10" db="EMBL/GenBank/DDBJ databases">
        <authorList>
            <person name="de Groot N.N."/>
        </authorList>
    </citation>
    <scope>NUCLEOTIDE SEQUENCE [LARGE SCALE GENOMIC DNA]</scope>
    <source>
        <strain evidence="7 8">DSM 14045</strain>
    </source>
</reference>
<dbReference type="Pfam" id="PF00155">
    <property type="entry name" value="Aminotran_1_2"/>
    <property type="match status" value="1"/>
</dbReference>
<dbReference type="STRING" id="1122142.SAMN02910414_01397"/>
<evidence type="ECO:0000256" key="5">
    <source>
        <dbReference type="ARBA" id="ARBA00037974"/>
    </source>
</evidence>
<dbReference type="EC" id="4.4.1.13" evidence="2"/>
<evidence type="ECO:0000256" key="4">
    <source>
        <dbReference type="ARBA" id="ARBA00023239"/>
    </source>
</evidence>
<evidence type="ECO:0000256" key="2">
    <source>
        <dbReference type="ARBA" id="ARBA00012224"/>
    </source>
</evidence>
<evidence type="ECO:0000313" key="7">
    <source>
        <dbReference type="EMBL" id="SDY36913.1"/>
    </source>
</evidence>
<evidence type="ECO:0000256" key="3">
    <source>
        <dbReference type="ARBA" id="ARBA00022898"/>
    </source>
</evidence>
<dbReference type="InterPro" id="IPR015422">
    <property type="entry name" value="PyrdxlP-dep_Trfase_small"/>
</dbReference>
<dbReference type="Gene3D" id="3.90.1150.10">
    <property type="entry name" value="Aspartate Aminotransferase, domain 1"/>
    <property type="match status" value="1"/>
</dbReference>
<dbReference type="SUPFAM" id="SSF53383">
    <property type="entry name" value="PLP-dependent transferases"/>
    <property type="match status" value="1"/>
</dbReference>
<feature type="domain" description="Aminotransferase class I/classII large" evidence="6">
    <location>
        <begin position="72"/>
        <end position="387"/>
    </location>
</feature>
<name>A0A1H3JAA3_9FIRM</name>
<dbReference type="Gene3D" id="3.40.640.10">
    <property type="entry name" value="Type I PLP-dependent aspartate aminotransferase-like (Major domain)"/>
    <property type="match status" value="1"/>
</dbReference>
<dbReference type="PANTHER" id="PTHR43525">
    <property type="entry name" value="PROTEIN MALY"/>
    <property type="match status" value="1"/>
</dbReference>
<evidence type="ECO:0000313" key="8">
    <source>
        <dbReference type="Proteomes" id="UP000183918"/>
    </source>
</evidence>
<keyword evidence="8" id="KW-1185">Reference proteome</keyword>
<keyword evidence="3" id="KW-0663">Pyridoxal phosphate</keyword>
<dbReference type="PANTHER" id="PTHR43525:SF1">
    <property type="entry name" value="PROTEIN MALY"/>
    <property type="match status" value="1"/>
</dbReference>
<dbReference type="NCBIfam" id="TIGR04350">
    <property type="entry name" value="C_S_lyase_PatB"/>
    <property type="match status" value="1"/>
</dbReference>
<proteinExistence type="inferred from homology"/>
<dbReference type="InterPro" id="IPR015421">
    <property type="entry name" value="PyrdxlP-dep_Trfase_major"/>
</dbReference>
<dbReference type="EMBL" id="FNPG01000015">
    <property type="protein sequence ID" value="SDY36913.1"/>
    <property type="molecule type" value="Genomic_DNA"/>
</dbReference>
<dbReference type="Proteomes" id="UP000183918">
    <property type="component" value="Unassembled WGS sequence"/>
</dbReference>
<dbReference type="OrthoDB" id="9802872at2"/>
<evidence type="ECO:0000256" key="1">
    <source>
        <dbReference type="ARBA" id="ARBA00001933"/>
    </source>
</evidence>
<dbReference type="CDD" id="cd00609">
    <property type="entry name" value="AAT_like"/>
    <property type="match status" value="1"/>
</dbReference>
<comment type="similarity">
    <text evidence="5">Belongs to the class-II pyridoxal-phosphate-dependent aminotransferase family. MalY/PatB cystathionine beta-lyase subfamily.</text>
</comment>
<evidence type="ECO:0000259" key="6">
    <source>
        <dbReference type="Pfam" id="PF00155"/>
    </source>
</evidence>